<dbReference type="Proteomes" id="UP001480595">
    <property type="component" value="Unassembled WGS sequence"/>
</dbReference>
<comment type="caution">
    <text evidence="1">The sequence shown here is derived from an EMBL/GenBank/DDBJ whole genome shotgun (WGS) entry which is preliminary data.</text>
</comment>
<sequence length="95" mass="11156">MDTKVEEPFRAEIMAMYHRCQSILESNACLVPSDCHDALELVDAAVDLAEDARLGEETLQRCRELQARCLDLLRKKYRVSEYHERDRYNKYTSTQ</sequence>
<protein>
    <submittedName>
        <fullName evidence="1">Uncharacterized protein</fullName>
    </submittedName>
</protein>
<accession>A0ABR1VTI7</accession>
<keyword evidence="2" id="KW-1185">Reference proteome</keyword>
<dbReference type="GeneID" id="92089012"/>
<dbReference type="RefSeq" id="XP_066718116.1">
    <property type="nucleotide sequence ID" value="XM_066855949.1"/>
</dbReference>
<evidence type="ECO:0000313" key="1">
    <source>
        <dbReference type="EMBL" id="KAK8073641.1"/>
    </source>
</evidence>
<reference evidence="1 2" key="1">
    <citation type="submission" date="2023-01" db="EMBL/GenBank/DDBJ databases">
        <title>Analysis of 21 Apiospora genomes using comparative genomics revels a genus with tremendous synthesis potential of carbohydrate active enzymes and secondary metabolites.</title>
        <authorList>
            <person name="Sorensen T."/>
        </authorList>
    </citation>
    <scope>NUCLEOTIDE SEQUENCE [LARGE SCALE GENOMIC DNA]</scope>
    <source>
        <strain evidence="1 2">CBS 135458</strain>
    </source>
</reference>
<evidence type="ECO:0000313" key="2">
    <source>
        <dbReference type="Proteomes" id="UP001480595"/>
    </source>
</evidence>
<organism evidence="1 2">
    <name type="scientific">Apiospora phragmitis</name>
    <dbReference type="NCBI Taxonomy" id="2905665"/>
    <lineage>
        <taxon>Eukaryota</taxon>
        <taxon>Fungi</taxon>
        <taxon>Dikarya</taxon>
        <taxon>Ascomycota</taxon>
        <taxon>Pezizomycotina</taxon>
        <taxon>Sordariomycetes</taxon>
        <taxon>Xylariomycetidae</taxon>
        <taxon>Amphisphaeriales</taxon>
        <taxon>Apiosporaceae</taxon>
        <taxon>Apiospora</taxon>
    </lineage>
</organism>
<gene>
    <name evidence="1" type="ORF">PG994_004540</name>
</gene>
<proteinExistence type="predicted"/>
<dbReference type="EMBL" id="JAQQWL010000005">
    <property type="protein sequence ID" value="KAK8073641.1"/>
    <property type="molecule type" value="Genomic_DNA"/>
</dbReference>
<name>A0ABR1VTI7_9PEZI</name>